<dbReference type="GO" id="GO:0003677">
    <property type="term" value="F:DNA binding"/>
    <property type="evidence" value="ECO:0007669"/>
    <property type="project" value="UniProtKB-KW"/>
</dbReference>
<evidence type="ECO:0000256" key="2">
    <source>
        <dbReference type="ARBA" id="ARBA00023015"/>
    </source>
</evidence>
<dbReference type="PRINTS" id="PR00039">
    <property type="entry name" value="HTHLYSR"/>
</dbReference>
<dbReference type="PROSITE" id="PS50931">
    <property type="entry name" value="HTH_LYSR"/>
    <property type="match status" value="1"/>
</dbReference>
<dbReference type="InterPro" id="IPR036388">
    <property type="entry name" value="WH-like_DNA-bd_sf"/>
</dbReference>
<protein>
    <submittedName>
        <fullName evidence="6">Transcriptional regulator</fullName>
    </submittedName>
</protein>
<dbReference type="PATRIC" id="fig|452.5.peg.1723"/>
<evidence type="ECO:0000256" key="1">
    <source>
        <dbReference type="ARBA" id="ARBA00009437"/>
    </source>
</evidence>
<dbReference type="InterPro" id="IPR036390">
    <property type="entry name" value="WH_DNA-bd_sf"/>
</dbReference>
<evidence type="ECO:0000259" key="5">
    <source>
        <dbReference type="PROSITE" id="PS50931"/>
    </source>
</evidence>
<comment type="caution">
    <text evidence="6">The sequence shown here is derived from an EMBL/GenBank/DDBJ whole genome shotgun (WGS) entry which is preliminary data.</text>
</comment>
<evidence type="ECO:0000313" key="7">
    <source>
        <dbReference type="Proteomes" id="UP000054877"/>
    </source>
</evidence>
<dbReference type="Pfam" id="PF00126">
    <property type="entry name" value="HTH_1"/>
    <property type="match status" value="1"/>
</dbReference>
<proteinExistence type="inferred from homology"/>
<dbReference type="EMBL" id="LNYX01000014">
    <property type="protein sequence ID" value="KTD64046.1"/>
    <property type="molecule type" value="Genomic_DNA"/>
</dbReference>
<comment type="similarity">
    <text evidence="1">Belongs to the LysR transcriptional regulatory family.</text>
</comment>
<dbReference type="AlphaFoldDB" id="A0A0W0Z535"/>
<keyword evidence="7" id="KW-1185">Reference proteome</keyword>
<dbReference type="InterPro" id="IPR058163">
    <property type="entry name" value="LysR-type_TF_proteobact-type"/>
</dbReference>
<dbReference type="Gene3D" id="1.10.10.10">
    <property type="entry name" value="Winged helix-like DNA-binding domain superfamily/Winged helix DNA-binding domain"/>
    <property type="match status" value="1"/>
</dbReference>
<dbReference type="Gene3D" id="3.40.190.290">
    <property type="match status" value="1"/>
</dbReference>
<dbReference type="PANTHER" id="PTHR30537:SF5">
    <property type="entry name" value="HTH-TYPE TRANSCRIPTIONAL ACTIVATOR TTDR-RELATED"/>
    <property type="match status" value="1"/>
</dbReference>
<dbReference type="STRING" id="452.Lspi_1565"/>
<dbReference type="FunFam" id="1.10.10.10:FF:000001">
    <property type="entry name" value="LysR family transcriptional regulator"/>
    <property type="match status" value="1"/>
</dbReference>
<dbReference type="SUPFAM" id="SSF53850">
    <property type="entry name" value="Periplasmic binding protein-like II"/>
    <property type="match status" value="1"/>
</dbReference>
<dbReference type="GO" id="GO:0003700">
    <property type="term" value="F:DNA-binding transcription factor activity"/>
    <property type="evidence" value="ECO:0007669"/>
    <property type="project" value="InterPro"/>
</dbReference>
<gene>
    <name evidence="6" type="ORF">Lspi_1565</name>
</gene>
<dbReference type="PANTHER" id="PTHR30537">
    <property type="entry name" value="HTH-TYPE TRANSCRIPTIONAL REGULATOR"/>
    <property type="match status" value="1"/>
</dbReference>
<feature type="domain" description="HTH lysR-type" evidence="5">
    <location>
        <begin position="1"/>
        <end position="59"/>
    </location>
</feature>
<dbReference type="InterPro" id="IPR005119">
    <property type="entry name" value="LysR_subst-bd"/>
</dbReference>
<dbReference type="SUPFAM" id="SSF46785">
    <property type="entry name" value="Winged helix' DNA-binding domain"/>
    <property type="match status" value="1"/>
</dbReference>
<keyword evidence="2" id="KW-0805">Transcription regulation</keyword>
<dbReference type="InterPro" id="IPR000847">
    <property type="entry name" value="LysR_HTH_N"/>
</dbReference>
<evidence type="ECO:0000256" key="4">
    <source>
        <dbReference type="ARBA" id="ARBA00023163"/>
    </source>
</evidence>
<evidence type="ECO:0000256" key="3">
    <source>
        <dbReference type="ARBA" id="ARBA00023125"/>
    </source>
</evidence>
<accession>A0A0W0Z535</accession>
<dbReference type="Proteomes" id="UP000054877">
    <property type="component" value="Unassembled WGS sequence"/>
</dbReference>
<organism evidence="6 7">
    <name type="scientific">Legionella spiritensis</name>
    <dbReference type="NCBI Taxonomy" id="452"/>
    <lineage>
        <taxon>Bacteria</taxon>
        <taxon>Pseudomonadati</taxon>
        <taxon>Pseudomonadota</taxon>
        <taxon>Gammaproteobacteria</taxon>
        <taxon>Legionellales</taxon>
        <taxon>Legionellaceae</taxon>
        <taxon>Legionella</taxon>
    </lineage>
</organism>
<dbReference type="CDD" id="cd08422">
    <property type="entry name" value="PBP2_CrgA_like"/>
    <property type="match status" value="1"/>
</dbReference>
<dbReference type="RefSeq" id="WP_058483481.1">
    <property type="nucleotide sequence ID" value="NZ_CAAAII010000001.1"/>
</dbReference>
<evidence type="ECO:0000313" key="6">
    <source>
        <dbReference type="EMBL" id="KTD64046.1"/>
    </source>
</evidence>
<dbReference type="Pfam" id="PF03466">
    <property type="entry name" value="LysR_substrate"/>
    <property type="match status" value="1"/>
</dbReference>
<name>A0A0W0Z535_LEGSP</name>
<reference evidence="6 7" key="1">
    <citation type="submission" date="2015-11" db="EMBL/GenBank/DDBJ databases">
        <title>Genomic analysis of 38 Legionella species identifies large and diverse effector repertoires.</title>
        <authorList>
            <person name="Burstein D."/>
            <person name="Amaro F."/>
            <person name="Zusman T."/>
            <person name="Lifshitz Z."/>
            <person name="Cohen O."/>
            <person name="Gilbert J.A."/>
            <person name="Pupko T."/>
            <person name="Shuman H.A."/>
            <person name="Segal G."/>
        </authorList>
    </citation>
    <scope>NUCLEOTIDE SEQUENCE [LARGE SCALE GENOMIC DNA]</scope>
    <source>
        <strain evidence="6 7">Mt.St.Helens-9</strain>
    </source>
</reference>
<keyword evidence="3" id="KW-0238">DNA-binding</keyword>
<keyword evidence="4" id="KW-0804">Transcription</keyword>
<sequence>MKINQSLQCFMKAAETLHFATAARMLHITPTALSKQIKKLEQQIGMQLFQRTTRKIILTEMGQRLYQRCRKLDEEITGLNQFIENKKNEPQGTLRVLVSTILARHWLLQHLKEFRALYPKIELELIFTEQDQDLADSKADIMMGFPEIPPYTNDLKFRYIYTVKNILCASPDYIERYGLPETKAELSTAHFISHTLRKPKHQLPLADGGYITINRPVLLMNEFDALNQACKDGHGIFLTGDVLVQKELARGELVQILPDIDFRHYRIYLFYRAYDYELPKVRVFVDFYNHKSDLQANTPKS</sequence>